<dbReference type="Proteomes" id="UP001597120">
    <property type="component" value="Unassembled WGS sequence"/>
</dbReference>
<dbReference type="InterPro" id="IPR037522">
    <property type="entry name" value="HD_GYP_dom"/>
</dbReference>
<organism evidence="4 5">
    <name type="scientific">Paenibacillus residui</name>
    <dbReference type="NCBI Taxonomy" id="629724"/>
    <lineage>
        <taxon>Bacteria</taxon>
        <taxon>Bacillati</taxon>
        <taxon>Bacillota</taxon>
        <taxon>Bacilli</taxon>
        <taxon>Bacillales</taxon>
        <taxon>Paenibacillaceae</taxon>
        <taxon>Paenibacillus</taxon>
    </lineage>
</organism>
<evidence type="ECO:0000313" key="5">
    <source>
        <dbReference type="Proteomes" id="UP001597120"/>
    </source>
</evidence>
<evidence type="ECO:0000256" key="1">
    <source>
        <dbReference type="SAM" id="Phobius"/>
    </source>
</evidence>
<gene>
    <name evidence="4" type="ORF">ACFQ03_25200</name>
</gene>
<dbReference type="Gene3D" id="1.10.3210.10">
    <property type="entry name" value="Hypothetical protein af1432"/>
    <property type="match status" value="1"/>
</dbReference>
<proteinExistence type="predicted"/>
<dbReference type="Pfam" id="PF13487">
    <property type="entry name" value="HD_5"/>
    <property type="match status" value="1"/>
</dbReference>
<dbReference type="GO" id="GO:0016787">
    <property type="term" value="F:hydrolase activity"/>
    <property type="evidence" value="ECO:0007669"/>
    <property type="project" value="UniProtKB-KW"/>
</dbReference>
<dbReference type="NCBIfam" id="TIGR00277">
    <property type="entry name" value="HDIG"/>
    <property type="match status" value="1"/>
</dbReference>
<dbReference type="InterPro" id="IPR048436">
    <property type="entry name" value="MASE12"/>
</dbReference>
<accession>A0ABW3DIQ0</accession>
<feature type="transmembrane region" description="Helical" evidence="1">
    <location>
        <begin position="20"/>
        <end position="39"/>
    </location>
</feature>
<name>A0ABW3DIQ0_9BACL</name>
<keyword evidence="1" id="KW-0472">Membrane</keyword>
<dbReference type="EMBL" id="JBHTIU010000108">
    <property type="protein sequence ID" value="MFD0872424.1"/>
    <property type="molecule type" value="Genomic_DNA"/>
</dbReference>
<feature type="domain" description="HD-GYP" evidence="3">
    <location>
        <begin position="188"/>
        <end position="384"/>
    </location>
</feature>
<evidence type="ECO:0000259" key="2">
    <source>
        <dbReference type="PROSITE" id="PS51831"/>
    </source>
</evidence>
<evidence type="ECO:0000259" key="3">
    <source>
        <dbReference type="PROSITE" id="PS51832"/>
    </source>
</evidence>
<dbReference type="PROSITE" id="PS51831">
    <property type="entry name" value="HD"/>
    <property type="match status" value="1"/>
</dbReference>
<dbReference type="CDD" id="cd00077">
    <property type="entry name" value="HDc"/>
    <property type="match status" value="1"/>
</dbReference>
<reference evidence="5" key="1">
    <citation type="journal article" date="2019" name="Int. J. Syst. Evol. Microbiol.">
        <title>The Global Catalogue of Microorganisms (GCM) 10K type strain sequencing project: providing services to taxonomists for standard genome sequencing and annotation.</title>
        <authorList>
            <consortium name="The Broad Institute Genomics Platform"/>
            <consortium name="The Broad Institute Genome Sequencing Center for Infectious Disease"/>
            <person name="Wu L."/>
            <person name="Ma J."/>
        </authorList>
    </citation>
    <scope>NUCLEOTIDE SEQUENCE [LARGE SCALE GENOMIC DNA]</scope>
    <source>
        <strain evidence="5">CCUG 57263</strain>
    </source>
</reference>
<dbReference type="InterPro" id="IPR003607">
    <property type="entry name" value="HD/PDEase_dom"/>
</dbReference>
<keyword evidence="1" id="KW-1133">Transmembrane helix</keyword>
<keyword evidence="5" id="KW-1185">Reference proteome</keyword>
<dbReference type="PROSITE" id="PS51832">
    <property type="entry name" value="HD_GYP"/>
    <property type="match status" value="1"/>
</dbReference>
<sequence>MRKGLLHDTLNHQERQTVKLFLFLFYLINISYDASYYYLLPMIIKDPKFGFENYWVGFGDYFVQIVLLVIAIYLLRRNEPEKIKYIFFIAYMLSAVIGEIIIFSDSEAEYTSGNVVELFLVLFSPVFINKTFCWVVSVGTIMKYLVVGVILGNPEVLLPILLVVCLTVIAFILLNRFEGYVQAIRQSYNNQLEEIVKGIIAALELKDPYTRGHSERVAQYANLFARKMEIFSEEELKSYYYACLLHDVGKVHIRDDILMKPSNLTNEEYEIIKKHPIVGAEAVKNIEGLQESIDVIRYHHERWDGKGYPDRLKGEEIPLLARIASIADAFDAMTTDRSYRPALSLDMAYQRILQGKGSQFDPGLIDIFVEVYPSWASHYYAQTKMNIK</sequence>
<evidence type="ECO:0000313" key="4">
    <source>
        <dbReference type="EMBL" id="MFD0872424.1"/>
    </source>
</evidence>
<feature type="transmembrane region" description="Helical" evidence="1">
    <location>
        <begin position="86"/>
        <end position="104"/>
    </location>
</feature>
<keyword evidence="1" id="KW-0812">Transmembrane</keyword>
<feature type="transmembrane region" description="Helical" evidence="1">
    <location>
        <begin position="157"/>
        <end position="177"/>
    </location>
</feature>
<keyword evidence="4" id="KW-0378">Hydrolase</keyword>
<comment type="caution">
    <text evidence="4">The sequence shown here is derived from an EMBL/GenBank/DDBJ whole genome shotgun (WGS) entry which is preliminary data.</text>
</comment>
<dbReference type="Pfam" id="PF20971">
    <property type="entry name" value="MASE12"/>
    <property type="match status" value="1"/>
</dbReference>
<feature type="transmembrane region" description="Helical" evidence="1">
    <location>
        <begin position="54"/>
        <end position="74"/>
    </location>
</feature>
<dbReference type="SMART" id="SM00471">
    <property type="entry name" value="HDc"/>
    <property type="match status" value="1"/>
</dbReference>
<dbReference type="InterPro" id="IPR006674">
    <property type="entry name" value="HD_domain"/>
</dbReference>
<dbReference type="RefSeq" id="WP_144940955.1">
    <property type="nucleotide sequence ID" value="NZ_JBHTIU010000108.1"/>
</dbReference>
<feature type="domain" description="HD" evidence="2">
    <location>
        <begin position="210"/>
        <end position="333"/>
    </location>
</feature>
<dbReference type="PANTHER" id="PTHR43155">
    <property type="entry name" value="CYCLIC DI-GMP PHOSPHODIESTERASE PA4108-RELATED"/>
    <property type="match status" value="1"/>
</dbReference>
<dbReference type="EC" id="3.1.4.-" evidence="4"/>
<dbReference type="InterPro" id="IPR006675">
    <property type="entry name" value="HDIG_dom"/>
</dbReference>
<protein>
    <submittedName>
        <fullName evidence="4">HD-GYP domain-containing protein</fullName>
        <ecNumber evidence="4">3.1.4.-</ecNumber>
    </submittedName>
</protein>
<dbReference type="SUPFAM" id="SSF109604">
    <property type="entry name" value="HD-domain/PDEase-like"/>
    <property type="match status" value="1"/>
</dbReference>